<keyword evidence="2" id="KW-0285">Flavoprotein</keyword>
<dbReference type="PRINTS" id="PR00368">
    <property type="entry name" value="FADPNR"/>
</dbReference>
<proteinExistence type="predicted"/>
<evidence type="ECO:0000256" key="1">
    <source>
        <dbReference type="ARBA" id="ARBA00018719"/>
    </source>
</evidence>
<dbReference type="CDD" id="cd00038">
    <property type="entry name" value="CAP_ED"/>
    <property type="match status" value="1"/>
</dbReference>
<comment type="caution">
    <text evidence="5">The sequence shown here is derived from an EMBL/GenBank/DDBJ whole genome shotgun (WGS) entry which is preliminary data.</text>
</comment>
<dbReference type="Proteomes" id="UP000517187">
    <property type="component" value="Unassembled WGS sequence"/>
</dbReference>
<dbReference type="PANTHER" id="PTHR48105">
    <property type="entry name" value="THIOREDOXIN REDUCTASE 1-RELATED-RELATED"/>
    <property type="match status" value="1"/>
</dbReference>
<sequence length="562" mass="59921">MPKIDPSNERMFPKLSAAEIDRLCRFGQQQRYSKGQPLFVTGEIAPGMLILKSGRAQVTRRDPLGRLAPIVEETAGDFVAEVEQLSGRPSLVDVHAVDDIEAVLIRAENLSSVMIAEPELGDRMMRALILRRLSLIEAGAGGPVLIGPEDAPDVVRLQGFLARNAYPYQVLDPAKDSDAADLVDKYAPDSSELPLAVCPKGTILKNPSEADLARALGMVRRDGRDRTYDVAIVGAGPAGLATAVYAASEGLSVVVFDGQAFGGQAGASARIENYLGFPTGISGRDLTGRAYVQAQKFGAEMVIPSRIARLDCGQNPLMLKFADGDLTKASAVVIASGARYRRLDIPNLSEFEGRGVWYWASPIEARLCRREEIVLVGGGNSAGQAAMFLRDYAAKIWLVVRGPSLSESMSQYLIDRIYATSSIEVLTNTEVVALFGSPQRQLEGIRWRDRVSGEETERPVRNLFLFIGAEPESGWLHGCVSLDAKGFVQTGASVPQAMRSAIGGAGPLSLQSSTPGVFAVGDVRSGSVKRIGAAIGEGAGVVAQLHAYLAGNAAAVCAPVRR</sequence>
<dbReference type="InterPro" id="IPR014710">
    <property type="entry name" value="RmlC-like_jellyroll"/>
</dbReference>
<dbReference type="InterPro" id="IPR000595">
    <property type="entry name" value="cNMP-bd_dom"/>
</dbReference>
<accession>A0A7X0DST8</accession>
<dbReference type="Proteomes" id="UP000535276">
    <property type="component" value="Unassembled WGS sequence"/>
</dbReference>
<keyword evidence="3 5" id="KW-0560">Oxidoreductase</keyword>
<dbReference type="EMBL" id="JACIIJ010000001">
    <property type="protein sequence ID" value="MBB6219867.1"/>
    <property type="molecule type" value="Genomic_DNA"/>
</dbReference>
<gene>
    <name evidence="5" type="ORF">GGE66_000811</name>
    <name evidence="6" type="ORF">GGI64_004396</name>
</gene>
<dbReference type="InterPro" id="IPR050097">
    <property type="entry name" value="Ferredoxin-NADP_redctase_2"/>
</dbReference>
<evidence type="ECO:0000313" key="7">
    <source>
        <dbReference type="Proteomes" id="UP000517187"/>
    </source>
</evidence>
<organism evidence="5 7">
    <name type="scientific">Rhizobium leguminosarum</name>
    <dbReference type="NCBI Taxonomy" id="384"/>
    <lineage>
        <taxon>Bacteria</taxon>
        <taxon>Pseudomonadati</taxon>
        <taxon>Pseudomonadota</taxon>
        <taxon>Alphaproteobacteria</taxon>
        <taxon>Hyphomicrobiales</taxon>
        <taxon>Rhizobiaceae</taxon>
        <taxon>Rhizobium/Agrobacterium group</taxon>
        <taxon>Rhizobium</taxon>
    </lineage>
</organism>
<evidence type="ECO:0000259" key="4">
    <source>
        <dbReference type="PROSITE" id="PS50042"/>
    </source>
</evidence>
<dbReference type="Gene3D" id="3.50.50.60">
    <property type="entry name" value="FAD/NAD(P)-binding domain"/>
    <property type="match status" value="2"/>
</dbReference>
<dbReference type="SUPFAM" id="SSF51905">
    <property type="entry name" value="FAD/NAD(P)-binding domain"/>
    <property type="match status" value="1"/>
</dbReference>
<dbReference type="Gene3D" id="2.60.120.10">
    <property type="entry name" value="Jelly Rolls"/>
    <property type="match status" value="1"/>
</dbReference>
<dbReference type="InterPro" id="IPR036188">
    <property type="entry name" value="FAD/NAD-bd_sf"/>
</dbReference>
<evidence type="ECO:0000256" key="2">
    <source>
        <dbReference type="ARBA" id="ARBA00022630"/>
    </source>
</evidence>
<dbReference type="InterPro" id="IPR018490">
    <property type="entry name" value="cNMP-bd_dom_sf"/>
</dbReference>
<dbReference type="EMBL" id="JACBZV010000007">
    <property type="protein sequence ID" value="NYJ13315.1"/>
    <property type="molecule type" value="Genomic_DNA"/>
</dbReference>
<dbReference type="Pfam" id="PF00027">
    <property type="entry name" value="cNMP_binding"/>
    <property type="match status" value="1"/>
</dbReference>
<dbReference type="RefSeq" id="WP_179612540.1">
    <property type="nucleotide sequence ID" value="NZ_JACBZV010000007.1"/>
</dbReference>
<dbReference type="SMART" id="SM00100">
    <property type="entry name" value="cNMP"/>
    <property type="match status" value="1"/>
</dbReference>
<dbReference type="SUPFAM" id="SSF51206">
    <property type="entry name" value="cAMP-binding domain-like"/>
    <property type="match status" value="1"/>
</dbReference>
<feature type="domain" description="Cyclic nucleotide-binding" evidence="4">
    <location>
        <begin position="11"/>
        <end position="131"/>
    </location>
</feature>
<dbReference type="AlphaFoldDB" id="A0A7X0DST8"/>
<evidence type="ECO:0000313" key="6">
    <source>
        <dbReference type="EMBL" id="NYJ13315.1"/>
    </source>
</evidence>
<evidence type="ECO:0000256" key="3">
    <source>
        <dbReference type="ARBA" id="ARBA00023002"/>
    </source>
</evidence>
<dbReference type="PROSITE" id="PS50042">
    <property type="entry name" value="CNMP_BINDING_3"/>
    <property type="match status" value="1"/>
</dbReference>
<name>A0A7X0DST8_RHILE</name>
<protein>
    <recommendedName>
        <fullName evidence="1">Thioredoxin reductase</fullName>
    </recommendedName>
</protein>
<dbReference type="Pfam" id="PF07992">
    <property type="entry name" value="Pyr_redox_2"/>
    <property type="match status" value="1"/>
</dbReference>
<reference evidence="5 7" key="1">
    <citation type="submission" date="2020-08" db="EMBL/GenBank/DDBJ databases">
        <title>Genomic Encyclopedia of Type Strains, Phase IV (KMG-V): Genome sequencing to study the core and pangenomes of soil and plant-associated prokaryotes.</title>
        <authorList>
            <person name="Whitman W."/>
        </authorList>
    </citation>
    <scope>NUCLEOTIDE SEQUENCE [LARGE SCALE GENOMIC DNA]</scope>
    <source>
        <strain evidence="5 7">SEMIA 4011</strain>
        <strain evidence="6 8">SEMIA 4052</strain>
    </source>
</reference>
<evidence type="ECO:0000313" key="5">
    <source>
        <dbReference type="EMBL" id="MBB6219867.1"/>
    </source>
</evidence>
<dbReference type="PRINTS" id="PR00469">
    <property type="entry name" value="PNDRDTASEII"/>
</dbReference>
<evidence type="ECO:0000313" key="8">
    <source>
        <dbReference type="Proteomes" id="UP000535276"/>
    </source>
</evidence>
<dbReference type="GO" id="GO:0016491">
    <property type="term" value="F:oxidoreductase activity"/>
    <property type="evidence" value="ECO:0007669"/>
    <property type="project" value="UniProtKB-KW"/>
</dbReference>
<dbReference type="InterPro" id="IPR023753">
    <property type="entry name" value="FAD/NAD-binding_dom"/>
</dbReference>